<protein>
    <recommendedName>
        <fullName evidence="5">beta-glucosidase</fullName>
        <ecNumber evidence="5">3.2.1.21</ecNumber>
    </recommendedName>
</protein>
<dbReference type="AlphaFoldDB" id="A0A1E1K7U7"/>
<dbReference type="InterPro" id="IPR001764">
    <property type="entry name" value="Glyco_hydro_3_N"/>
</dbReference>
<dbReference type="PRINTS" id="PR00133">
    <property type="entry name" value="GLHYDRLASE3"/>
</dbReference>
<dbReference type="GO" id="GO:0005576">
    <property type="term" value="C:extracellular region"/>
    <property type="evidence" value="ECO:0007669"/>
    <property type="project" value="UniProtKB-SubCell"/>
</dbReference>
<evidence type="ECO:0000256" key="10">
    <source>
        <dbReference type="ARBA" id="ARBA00023180"/>
    </source>
</evidence>
<dbReference type="Gene3D" id="2.60.40.10">
    <property type="entry name" value="Immunoglobulins"/>
    <property type="match status" value="1"/>
</dbReference>
<evidence type="ECO:0000256" key="12">
    <source>
        <dbReference type="ARBA" id="ARBA00023295"/>
    </source>
</evidence>
<dbReference type="InterPro" id="IPR026891">
    <property type="entry name" value="Fn3-like"/>
</dbReference>
<proteinExistence type="inferred from homology"/>
<dbReference type="GO" id="GO:0030245">
    <property type="term" value="P:cellulose catabolic process"/>
    <property type="evidence" value="ECO:0007669"/>
    <property type="project" value="UniProtKB-KW"/>
</dbReference>
<reference evidence="17" key="1">
    <citation type="submission" date="2016-03" db="EMBL/GenBank/DDBJ databases">
        <authorList>
            <person name="Guldener U."/>
        </authorList>
    </citation>
    <scope>NUCLEOTIDE SEQUENCE [LARGE SCALE GENOMIC DNA]</scope>
    <source>
        <strain evidence="17">04CH-RAC-A.6.1</strain>
    </source>
</reference>
<evidence type="ECO:0000256" key="14">
    <source>
        <dbReference type="SAM" id="SignalP"/>
    </source>
</evidence>
<comment type="catalytic activity">
    <reaction evidence="1">
        <text>Hydrolysis of terminal, non-reducing beta-D-glucosyl residues with release of beta-D-glucose.</text>
        <dbReference type="EC" id="3.2.1.21"/>
    </reaction>
</comment>
<dbReference type="PANTHER" id="PTHR42715">
    <property type="entry name" value="BETA-GLUCOSIDASE"/>
    <property type="match status" value="1"/>
</dbReference>
<dbReference type="SMART" id="SM01217">
    <property type="entry name" value="Fn3_like"/>
    <property type="match status" value="1"/>
</dbReference>
<dbReference type="FunFam" id="3.20.20.300:FF:000002">
    <property type="entry name" value="Probable beta-glucosidase"/>
    <property type="match status" value="1"/>
</dbReference>
<feature type="signal peptide" evidence="14">
    <location>
        <begin position="1"/>
        <end position="22"/>
    </location>
</feature>
<evidence type="ECO:0000259" key="15">
    <source>
        <dbReference type="SMART" id="SM01217"/>
    </source>
</evidence>
<evidence type="ECO:0000313" key="16">
    <source>
        <dbReference type="EMBL" id="CZS94149.1"/>
    </source>
</evidence>
<evidence type="ECO:0000313" key="17">
    <source>
        <dbReference type="Proteomes" id="UP000178912"/>
    </source>
</evidence>
<keyword evidence="10" id="KW-0325">Glycoprotein</keyword>
<keyword evidence="12" id="KW-0326">Glycosidase</keyword>
<dbReference type="Gene3D" id="3.40.50.1700">
    <property type="entry name" value="Glycoside hydrolase family 3 C-terminal domain"/>
    <property type="match status" value="1"/>
</dbReference>
<keyword evidence="8 16" id="KW-0378">Hydrolase</keyword>
<dbReference type="InterPro" id="IPR013783">
    <property type="entry name" value="Ig-like_fold"/>
</dbReference>
<feature type="chain" id="PRO_5009445679" description="beta-glucosidase" evidence="14">
    <location>
        <begin position="23"/>
        <end position="747"/>
    </location>
</feature>
<evidence type="ECO:0000256" key="13">
    <source>
        <dbReference type="ARBA" id="ARBA00023326"/>
    </source>
</evidence>
<feature type="domain" description="Fibronectin type III-like" evidence="15">
    <location>
        <begin position="652"/>
        <end position="722"/>
    </location>
</feature>
<dbReference type="EC" id="3.2.1.21" evidence="5"/>
<sequence length="747" mass="77962">MKLNHFSFLALALSVTAAPGDGDWAAAYAKAKVALAKLSTANKVSMVTGKGWQKGPCVGNVAAVAAIGFPELCLQDGPLGVRYAQQVTAFPAGITTGSTWDTGLFYAFGNALGAEAKALGIHVQLGPVAGPLGKIPTGGRGWEGFSVDQYLSGVAVANSINGMQAAGVQACAKHFLGNEQEHNRESASSNIDDRTVHELYMWPFAEAVRANVSSIMCSYNKLDTVWACESKHLLTDLLKDELDFQGYVVSDWNAQHTTVGSALAGMDMSMPGDNFGDNKFLWGAALTSAIANNQVPLSRLDDMITRILASWYLVGQDTNYPSVTGWTSWNGGKGGPNVQGDHKTLARKIARDGIVLLKNVGNALPLKKPASLAVVGLDSIVNERGANACVDRGCNEGTLAMGWGSGTADFPYLVSPLDAIKAQAAKDGTTVTSSPNDTPSSGASAASAAATALVFINSDAGEGYITVEGNAGDRINLDPWHGGNALVAAVAAVNKKTIVVIHSVGPLILESILASPNVVAVVWAGIPGQESGNALVDILYGVTSPSGKLPYTIASQASDYGTSVIGGSGDDNYPEGLYIDYRRFDKMGITPRYPFGYGLSYTTFAYSSLSISSLATTPLTTTPGPGGPKGLYDILVTVTAVITNNGTVAGAEVAQLYIGLPASAPASPLRQLRGFTKNFLEVGGSVKVSFPLRRKDLSYWDSAAKKWVLPTGAFTVSVGASSRDLRLVGTLNGLTQRDCDGEVVGEE</sequence>
<dbReference type="Pfam" id="PF01915">
    <property type="entry name" value="Glyco_hydro_3_C"/>
    <property type="match status" value="1"/>
</dbReference>
<keyword evidence="9" id="KW-0136">Cellulose degradation</keyword>
<dbReference type="SUPFAM" id="SSF51445">
    <property type="entry name" value="(Trans)glycosidases"/>
    <property type="match status" value="1"/>
</dbReference>
<dbReference type="InterPro" id="IPR002772">
    <property type="entry name" value="Glyco_hydro_3_C"/>
</dbReference>
<keyword evidence="6" id="KW-0964">Secreted</keyword>
<dbReference type="SUPFAM" id="SSF52279">
    <property type="entry name" value="Beta-D-glucan exohydrolase, C-terminal domain"/>
    <property type="match status" value="1"/>
</dbReference>
<dbReference type="InterPro" id="IPR050288">
    <property type="entry name" value="Cellulose_deg_GH3"/>
</dbReference>
<dbReference type="OrthoDB" id="434at2759"/>
<name>A0A1E1K7U7_9HELO</name>
<keyword evidence="7 14" id="KW-0732">Signal</keyword>
<dbReference type="Pfam" id="PF14310">
    <property type="entry name" value="Fn3-like"/>
    <property type="match status" value="1"/>
</dbReference>
<organism evidence="16 17">
    <name type="scientific">Rhynchosporium agropyri</name>
    <dbReference type="NCBI Taxonomy" id="914238"/>
    <lineage>
        <taxon>Eukaryota</taxon>
        <taxon>Fungi</taxon>
        <taxon>Dikarya</taxon>
        <taxon>Ascomycota</taxon>
        <taxon>Pezizomycotina</taxon>
        <taxon>Leotiomycetes</taxon>
        <taxon>Helotiales</taxon>
        <taxon>Ploettnerulaceae</taxon>
        <taxon>Rhynchosporium</taxon>
    </lineage>
</organism>
<dbReference type="Proteomes" id="UP000178912">
    <property type="component" value="Unassembled WGS sequence"/>
</dbReference>
<dbReference type="PANTHER" id="PTHR42715:SF28">
    <property type="entry name" value="BETA-GLUCOSIDASE L-RELATED"/>
    <property type="match status" value="1"/>
</dbReference>
<comment type="similarity">
    <text evidence="4">Belongs to the glycosyl hydrolase 3 family.</text>
</comment>
<evidence type="ECO:0000256" key="7">
    <source>
        <dbReference type="ARBA" id="ARBA00022729"/>
    </source>
</evidence>
<accession>A0A1E1K7U7</accession>
<evidence type="ECO:0000256" key="3">
    <source>
        <dbReference type="ARBA" id="ARBA00004987"/>
    </source>
</evidence>
<evidence type="ECO:0000256" key="2">
    <source>
        <dbReference type="ARBA" id="ARBA00004613"/>
    </source>
</evidence>
<dbReference type="EMBL" id="FJUX01000017">
    <property type="protein sequence ID" value="CZS94149.1"/>
    <property type="molecule type" value="Genomic_DNA"/>
</dbReference>
<dbReference type="FunFam" id="3.40.50.1700:FF:000003">
    <property type="entry name" value="Probable beta-glucosidase"/>
    <property type="match status" value="1"/>
</dbReference>
<evidence type="ECO:0000256" key="1">
    <source>
        <dbReference type="ARBA" id="ARBA00000448"/>
    </source>
</evidence>
<comment type="subcellular location">
    <subcellularLocation>
        <location evidence="2">Secreted</location>
    </subcellularLocation>
</comment>
<dbReference type="GO" id="GO:0008422">
    <property type="term" value="F:beta-glucosidase activity"/>
    <property type="evidence" value="ECO:0007669"/>
    <property type="project" value="UniProtKB-EC"/>
</dbReference>
<keyword evidence="13" id="KW-0624">Polysaccharide degradation</keyword>
<dbReference type="InterPro" id="IPR017853">
    <property type="entry name" value="GH"/>
</dbReference>
<evidence type="ECO:0000256" key="6">
    <source>
        <dbReference type="ARBA" id="ARBA00022525"/>
    </source>
</evidence>
<dbReference type="InterPro" id="IPR036881">
    <property type="entry name" value="Glyco_hydro_3_C_sf"/>
</dbReference>
<evidence type="ECO:0000256" key="5">
    <source>
        <dbReference type="ARBA" id="ARBA00012744"/>
    </source>
</evidence>
<dbReference type="Gene3D" id="3.20.20.300">
    <property type="entry name" value="Glycoside hydrolase, family 3, N-terminal domain"/>
    <property type="match status" value="1"/>
</dbReference>
<evidence type="ECO:0000256" key="9">
    <source>
        <dbReference type="ARBA" id="ARBA00023001"/>
    </source>
</evidence>
<dbReference type="InterPro" id="IPR036962">
    <property type="entry name" value="Glyco_hydro_3_N_sf"/>
</dbReference>
<keyword evidence="17" id="KW-1185">Reference proteome</keyword>
<gene>
    <name evidence="16" type="ORF">RAG0_04198</name>
</gene>
<comment type="pathway">
    <text evidence="3">Glycan metabolism; cellulose degradation.</text>
</comment>
<evidence type="ECO:0000256" key="8">
    <source>
        <dbReference type="ARBA" id="ARBA00022801"/>
    </source>
</evidence>
<evidence type="ECO:0000256" key="11">
    <source>
        <dbReference type="ARBA" id="ARBA00023277"/>
    </source>
</evidence>
<dbReference type="Pfam" id="PF00933">
    <property type="entry name" value="Glyco_hydro_3"/>
    <property type="match status" value="1"/>
</dbReference>
<keyword evidence="11" id="KW-0119">Carbohydrate metabolism</keyword>
<evidence type="ECO:0000256" key="4">
    <source>
        <dbReference type="ARBA" id="ARBA00005336"/>
    </source>
</evidence>